<dbReference type="PANTHER" id="PTHR24046:SF5">
    <property type="entry name" value="EGF-LIKE DOMAIN-CONTAINING PROTEIN"/>
    <property type="match status" value="1"/>
</dbReference>
<proteinExistence type="predicted"/>
<dbReference type="GO" id="GO:0005615">
    <property type="term" value="C:extracellular space"/>
    <property type="evidence" value="ECO:0007669"/>
    <property type="project" value="TreeGrafter"/>
</dbReference>
<evidence type="ECO:0000313" key="2">
    <source>
        <dbReference type="Proteomes" id="UP000694844"/>
    </source>
</evidence>
<gene>
    <name evidence="3" type="primary">LOC111111552</name>
</gene>
<dbReference type="RefSeq" id="XP_022304306.1">
    <property type="nucleotide sequence ID" value="XM_022448598.1"/>
</dbReference>
<dbReference type="Proteomes" id="UP000694844">
    <property type="component" value="Chromosome 9"/>
</dbReference>
<protein>
    <submittedName>
        <fullName evidence="3">Uncharacterized protein LOC111111552</fullName>
    </submittedName>
</protein>
<dbReference type="GO" id="GO:0007165">
    <property type="term" value="P:signal transduction"/>
    <property type="evidence" value="ECO:0007669"/>
    <property type="project" value="TreeGrafter"/>
</dbReference>
<sequence length="499" mass="54999">MSIPINTTNGRTIDLADYVLNGNASFSPSRIVTLNVSTVNIPLKVKIAVLYGNETLSACTFLIYTNAEVCLKDTLAHVSNAVQQCVNTGENMSCAYTCNNGFVFYGGNFTQKVNCSGMNVWKPSLYPESCLKYELPAFVVKFDVTYSLDTLATICIKNFDALLKDANTTISSNIVSYCRFLDPGEFIIDSISSSSLTFKITTTFQGHFVGVKPDKSRETCIQFLEGSFSRSFVLPASSVQCSDNTQAMVTVYSMGNTEIGNKCNEKLLLSYEFGDICVPCPAGRYFSTHTCNICSEGLYQDLPDQSVCKNCGTNAISRSDRTSCISRCPPGFTSTDGFTDCKPCERDRFWINATLCEKCPEGYGTVENGVLHKSGCKTVCQTGRYSQTGYTPCKICPLHHYQNLEGQTSCKECNYNQRTYKTGSINSSECIIADIPNCDRTVLTGCENGNTTFQNHSAFCVCFEDQRGSRTNDRQGQMDTTKLQTKFKAANGGQKSWEH</sequence>
<dbReference type="AlphaFoldDB" id="A0A8B8BN17"/>
<name>A0A8B8BN17_CRAVI</name>
<feature type="domain" description="Tyrosine-protein kinase ephrin type A/B receptor-like" evidence="1">
    <location>
        <begin position="383"/>
        <end position="430"/>
    </location>
</feature>
<reference evidence="3" key="1">
    <citation type="submission" date="2025-08" db="UniProtKB">
        <authorList>
            <consortium name="RefSeq"/>
        </authorList>
    </citation>
    <scope>IDENTIFICATION</scope>
    <source>
        <tissue evidence="3">Whole sample</tissue>
    </source>
</reference>
<dbReference type="GO" id="GO:0009986">
    <property type="term" value="C:cell surface"/>
    <property type="evidence" value="ECO:0007669"/>
    <property type="project" value="TreeGrafter"/>
</dbReference>
<dbReference type="KEGG" id="cvn:111111552"/>
<dbReference type="GeneID" id="111111552"/>
<dbReference type="InterPro" id="IPR052071">
    <property type="entry name" value="SCUB_EGF-like_domain"/>
</dbReference>
<organism evidence="2 3">
    <name type="scientific">Crassostrea virginica</name>
    <name type="common">Eastern oyster</name>
    <dbReference type="NCBI Taxonomy" id="6565"/>
    <lineage>
        <taxon>Eukaryota</taxon>
        <taxon>Metazoa</taxon>
        <taxon>Spiralia</taxon>
        <taxon>Lophotrochozoa</taxon>
        <taxon>Mollusca</taxon>
        <taxon>Bivalvia</taxon>
        <taxon>Autobranchia</taxon>
        <taxon>Pteriomorphia</taxon>
        <taxon>Ostreida</taxon>
        <taxon>Ostreoidea</taxon>
        <taxon>Ostreidae</taxon>
        <taxon>Crassostrea</taxon>
    </lineage>
</organism>
<dbReference type="SUPFAM" id="SSF57184">
    <property type="entry name" value="Growth factor receptor domain"/>
    <property type="match status" value="1"/>
</dbReference>
<keyword evidence="2" id="KW-1185">Reference proteome</keyword>
<evidence type="ECO:0000313" key="3">
    <source>
        <dbReference type="RefSeq" id="XP_022304306.1"/>
    </source>
</evidence>
<dbReference type="InterPro" id="IPR011641">
    <property type="entry name" value="Tyr-kin_ephrin_A/B_rcpt-like"/>
</dbReference>
<dbReference type="OrthoDB" id="6147614at2759"/>
<dbReference type="Gene3D" id="2.10.50.10">
    <property type="entry name" value="Tumor Necrosis Factor Receptor, subunit A, domain 2"/>
    <property type="match status" value="2"/>
</dbReference>
<accession>A0A8B8BN17</accession>
<evidence type="ECO:0000259" key="1">
    <source>
        <dbReference type="Pfam" id="PF07699"/>
    </source>
</evidence>
<dbReference type="InterPro" id="IPR009030">
    <property type="entry name" value="Growth_fac_rcpt_cys_sf"/>
</dbReference>
<dbReference type="Pfam" id="PF07699">
    <property type="entry name" value="Ephrin_rec_like"/>
    <property type="match status" value="1"/>
</dbReference>
<dbReference type="PANTHER" id="PTHR24046">
    <property type="entry name" value="SIGNAL PEPTIDE, CUB AND EGF-LIKE DOMAIN-CONTAINING"/>
    <property type="match status" value="1"/>
</dbReference>
<dbReference type="SMART" id="SM01411">
    <property type="entry name" value="Ephrin_rec_like"/>
    <property type="match status" value="3"/>
</dbReference>